<dbReference type="Gene3D" id="1.10.630.10">
    <property type="entry name" value="Cytochrome P450"/>
    <property type="match status" value="1"/>
</dbReference>
<dbReference type="Pfam" id="PF00067">
    <property type="entry name" value="p450"/>
    <property type="match status" value="1"/>
</dbReference>
<keyword evidence="4 5" id="KW-0408">Iron</keyword>
<sequence length="526" mass="59488">MAILAFPPPTVLTLLVAVAFLVVYAVPRVFGKRKYRQPPGPPGEFLLGHYRKIPFVAAFKQYAKWAKEYNSDVLYFETFGTKWIVLDSLKASVELLDKRGANYSDRPNFVLFEEMGWAPTLTWLRWGPQMHRHRKILQPAFSKAQVRQYQDNQQKQALLCLRSILDDPGNWNLAVRRFAVAIVLNIAFGVDVDGPNSPWIKIADDAAEAISNSGAPASSILDRFPATRYLPAWLPFMERLRYARKWRWAIKAITDLPFNQARQEIDEKIVRKCFAHDRLTIYNANAEKGVANDFTMDDIRGASAAIYIAGNDTTATTVILFVLYLMQNPHVQAKAQAEVDRVVGTDRLPTWDDIPNLPYLNLVLQETYRMNPLSPLGIPHAALHDDVYNGMFIPKGTIVYQNVWSMHHNVAVYADPATFYPERYLSKNEGGRGEPLPVGNFGFGRRVCIGRSLAENSLMAILVNIVATMQIEYPLDKDGKRTPFEPEWSFRGQSHPLPFPASFSPRSAKAEELLRNASFTGSSHSK</sequence>
<evidence type="ECO:0000313" key="7">
    <source>
        <dbReference type="EMBL" id="CAK7216730.1"/>
    </source>
</evidence>
<keyword evidence="5" id="KW-0349">Heme</keyword>
<feature type="region of interest" description="Disordered" evidence="6">
    <location>
        <begin position="484"/>
        <end position="504"/>
    </location>
</feature>
<dbReference type="SUPFAM" id="SSF48264">
    <property type="entry name" value="Cytochrome P450"/>
    <property type="match status" value="1"/>
</dbReference>
<evidence type="ECO:0000256" key="4">
    <source>
        <dbReference type="ARBA" id="ARBA00023004"/>
    </source>
</evidence>
<evidence type="ECO:0000256" key="2">
    <source>
        <dbReference type="ARBA" id="ARBA00022723"/>
    </source>
</evidence>
<evidence type="ECO:0000256" key="5">
    <source>
        <dbReference type="RuleBase" id="RU000461"/>
    </source>
</evidence>
<accession>A0ABP0BAX2</accession>
<dbReference type="PANTHER" id="PTHR46300">
    <property type="entry name" value="P450, PUTATIVE (EUROFUNG)-RELATED-RELATED"/>
    <property type="match status" value="1"/>
</dbReference>
<evidence type="ECO:0000256" key="6">
    <source>
        <dbReference type="SAM" id="MobiDB-lite"/>
    </source>
</evidence>
<reference evidence="7 8" key="1">
    <citation type="submission" date="2024-01" db="EMBL/GenBank/DDBJ databases">
        <authorList>
            <person name="Allen C."/>
            <person name="Tagirdzhanova G."/>
        </authorList>
    </citation>
    <scope>NUCLEOTIDE SEQUENCE [LARGE SCALE GENOMIC DNA]</scope>
</reference>
<protein>
    <recommendedName>
        <fullName evidence="9">Cytochrome P450</fullName>
    </recommendedName>
</protein>
<keyword evidence="8" id="KW-1185">Reference proteome</keyword>
<comment type="similarity">
    <text evidence="1 5">Belongs to the cytochrome P450 family.</text>
</comment>
<comment type="caution">
    <text evidence="7">The sequence shown here is derived from an EMBL/GenBank/DDBJ whole genome shotgun (WGS) entry which is preliminary data.</text>
</comment>
<dbReference type="PANTHER" id="PTHR46300:SF5">
    <property type="entry name" value="CYTOCHROME P450"/>
    <property type="match status" value="1"/>
</dbReference>
<gene>
    <name evidence="7" type="ORF">SCUCBS95973_002905</name>
</gene>
<dbReference type="InterPro" id="IPR001128">
    <property type="entry name" value="Cyt_P450"/>
</dbReference>
<evidence type="ECO:0000256" key="3">
    <source>
        <dbReference type="ARBA" id="ARBA00023002"/>
    </source>
</evidence>
<dbReference type="InterPro" id="IPR050364">
    <property type="entry name" value="Cytochrome_P450_fung"/>
</dbReference>
<dbReference type="EMBL" id="CAWUHB010000012">
    <property type="protein sequence ID" value="CAK7216730.1"/>
    <property type="molecule type" value="Genomic_DNA"/>
</dbReference>
<evidence type="ECO:0000256" key="1">
    <source>
        <dbReference type="ARBA" id="ARBA00010617"/>
    </source>
</evidence>
<dbReference type="InterPro" id="IPR002401">
    <property type="entry name" value="Cyt_P450_E_grp-I"/>
</dbReference>
<dbReference type="InterPro" id="IPR036396">
    <property type="entry name" value="Cyt_P450_sf"/>
</dbReference>
<keyword evidence="5" id="KW-0503">Monooxygenase</keyword>
<evidence type="ECO:0000313" key="8">
    <source>
        <dbReference type="Proteomes" id="UP001642405"/>
    </source>
</evidence>
<dbReference type="PRINTS" id="PR00463">
    <property type="entry name" value="EP450I"/>
</dbReference>
<name>A0ABP0BAX2_9PEZI</name>
<evidence type="ECO:0008006" key="9">
    <source>
        <dbReference type="Google" id="ProtNLM"/>
    </source>
</evidence>
<dbReference type="CDD" id="cd11065">
    <property type="entry name" value="CYP64-like"/>
    <property type="match status" value="1"/>
</dbReference>
<dbReference type="PRINTS" id="PR00385">
    <property type="entry name" value="P450"/>
</dbReference>
<dbReference type="InterPro" id="IPR017972">
    <property type="entry name" value="Cyt_P450_CS"/>
</dbReference>
<proteinExistence type="inferred from homology"/>
<dbReference type="Proteomes" id="UP001642405">
    <property type="component" value="Unassembled WGS sequence"/>
</dbReference>
<organism evidence="7 8">
    <name type="scientific">Sporothrix curviconia</name>
    <dbReference type="NCBI Taxonomy" id="1260050"/>
    <lineage>
        <taxon>Eukaryota</taxon>
        <taxon>Fungi</taxon>
        <taxon>Dikarya</taxon>
        <taxon>Ascomycota</taxon>
        <taxon>Pezizomycotina</taxon>
        <taxon>Sordariomycetes</taxon>
        <taxon>Sordariomycetidae</taxon>
        <taxon>Ophiostomatales</taxon>
        <taxon>Ophiostomataceae</taxon>
        <taxon>Sporothrix</taxon>
    </lineage>
</organism>
<dbReference type="PROSITE" id="PS00086">
    <property type="entry name" value="CYTOCHROME_P450"/>
    <property type="match status" value="1"/>
</dbReference>
<keyword evidence="2 5" id="KW-0479">Metal-binding</keyword>
<keyword evidence="3 5" id="KW-0560">Oxidoreductase</keyword>